<keyword evidence="17" id="KW-0539">Nucleus</keyword>
<evidence type="ECO:0000256" key="6">
    <source>
        <dbReference type="ARBA" id="ARBA00022481"/>
    </source>
</evidence>
<dbReference type="GeneID" id="25570332"/>
<evidence type="ECO:0000256" key="18">
    <source>
        <dbReference type="PROSITE-ProRule" id="PRU00277"/>
    </source>
</evidence>
<dbReference type="OMA" id="FGAEGNE"/>
<dbReference type="InterPro" id="IPR013105">
    <property type="entry name" value="TPR_2"/>
</dbReference>
<dbReference type="Gene3D" id="3.10.50.40">
    <property type="match status" value="2"/>
</dbReference>
<gene>
    <name evidence="22" type="ORF">AMSG_12418</name>
</gene>
<keyword evidence="11 19" id="KW-0802">TPR repeat</keyword>
<feature type="domain" description="PPIase FKBP-type" evidence="21">
    <location>
        <begin position="33"/>
        <end position="121"/>
    </location>
</feature>
<dbReference type="SMART" id="SM00028">
    <property type="entry name" value="TPR"/>
    <property type="match status" value="1"/>
</dbReference>
<sequence length="542" mass="57286">MATDYGVDLTNGEGKCFKRIITEGKGSAMPQTGDTVSVHYTGTLLDGSVFDSSVERGELFTFELGQGRVIKGWDTGVATMKKGEKAMLTCKPEYAYGARGSPPKIPPNATLQFEVELFSWKSAADLTDDGCLQKYVVTKGAGWRKPRAPYRVKVKVVQLDDAGATPAADEAETLVDAAEPVSLTLGSGASPTLDMVLPEMAEGEVVRLVASGVSPGHYLRPQLAAGIHMPDDPNDETASRAYLVKLLGWAKVEDVSADKDGSLMAEFVAEGEGYAGEGEGAEVLAEASSDAPLVFDIDAADPNVPAVLDTLARSMAKGAELVVRAAPSAVPDAVREAAGDGVDAFTITASMLAFENEPYETAMNEAQKFEFAGKRKAEGNRLYGAGDYARAAEKYAKALKYFKASATDAAPDAWSSSDDEGDDEGGADADATGPSADEKNNLILTCHLNEAASQLKLADGAAKAVASCSAALQLDSTSLKAWFRRAQGNMALHEYDAAEADFAKVLELDPENKAAAKGIKRAKAFAVKEKKRQKNLYAKMFG</sequence>
<evidence type="ECO:0000256" key="12">
    <source>
        <dbReference type="ARBA" id="ARBA00022990"/>
    </source>
</evidence>
<evidence type="ECO:0000256" key="4">
    <source>
        <dbReference type="ARBA" id="ARBA00004245"/>
    </source>
</evidence>
<dbReference type="PROSITE" id="PS50059">
    <property type="entry name" value="FKBP_PPIASE"/>
    <property type="match status" value="1"/>
</dbReference>
<dbReference type="Pfam" id="PF07719">
    <property type="entry name" value="TPR_2"/>
    <property type="match status" value="1"/>
</dbReference>
<reference evidence="22 23" key="1">
    <citation type="submission" date="2010-05" db="EMBL/GenBank/DDBJ databases">
        <title>The Genome Sequence of Thecamonas trahens ATCC 50062.</title>
        <authorList>
            <consortium name="The Broad Institute Genome Sequencing Platform"/>
            <person name="Russ C."/>
            <person name="Cuomo C."/>
            <person name="Shea T."/>
            <person name="Young S.K."/>
            <person name="Zeng Q."/>
            <person name="Koehrsen M."/>
            <person name="Haas B."/>
            <person name="Borodovsky M."/>
            <person name="Guigo R."/>
            <person name="Alvarado L."/>
            <person name="Berlin A."/>
            <person name="Bochicchio J."/>
            <person name="Borenstein D."/>
            <person name="Chapman S."/>
            <person name="Chen Z."/>
            <person name="Freedman E."/>
            <person name="Gellesch M."/>
            <person name="Goldberg J."/>
            <person name="Griggs A."/>
            <person name="Gujja S."/>
            <person name="Heilman E."/>
            <person name="Heiman D."/>
            <person name="Hepburn T."/>
            <person name="Howarth C."/>
            <person name="Jen D."/>
            <person name="Larson L."/>
            <person name="Mehta T."/>
            <person name="Park D."/>
            <person name="Pearson M."/>
            <person name="Roberts A."/>
            <person name="Saif S."/>
            <person name="Shenoy N."/>
            <person name="Sisk P."/>
            <person name="Stolte C."/>
            <person name="Sykes S."/>
            <person name="Thomson T."/>
            <person name="Walk T."/>
            <person name="White J."/>
            <person name="Yandava C."/>
            <person name="Burger G."/>
            <person name="Gray M.W."/>
            <person name="Holland P.W.H."/>
            <person name="King N."/>
            <person name="Lang F.B.F."/>
            <person name="Roger A.J."/>
            <person name="Ruiz-Trillo I."/>
            <person name="Lander E."/>
            <person name="Nusbaum C."/>
        </authorList>
    </citation>
    <scope>NUCLEOTIDE SEQUENCE [LARGE SCALE GENOMIC DNA]</scope>
    <source>
        <strain evidence="22 23">ATCC 50062</strain>
    </source>
</reference>
<dbReference type="SUPFAM" id="SSF54534">
    <property type="entry name" value="FKBP-like"/>
    <property type="match status" value="1"/>
</dbReference>
<comment type="subcellular location">
    <subcellularLocation>
        <location evidence="4">Cytoplasm</location>
        <location evidence="4">Cytoskeleton</location>
    </subcellularLocation>
    <subcellularLocation>
        <location evidence="5">Cytoplasm</location>
        <location evidence="5">Cytosol</location>
    </subcellularLocation>
    <subcellularLocation>
        <location evidence="3">Mitochondrion</location>
    </subcellularLocation>
    <subcellularLocation>
        <location evidence="2">Nucleus</location>
    </subcellularLocation>
</comment>
<feature type="compositionally biased region" description="Acidic residues" evidence="20">
    <location>
        <begin position="417"/>
        <end position="427"/>
    </location>
</feature>
<protein>
    <recommendedName>
        <fullName evidence="18">peptidylprolyl isomerase</fullName>
        <ecNumber evidence="18">5.2.1.8</ecNumber>
    </recommendedName>
</protein>
<dbReference type="InterPro" id="IPR001179">
    <property type="entry name" value="PPIase_FKBP_dom"/>
</dbReference>
<keyword evidence="23" id="KW-1185">Reference proteome</keyword>
<evidence type="ECO:0000256" key="2">
    <source>
        <dbReference type="ARBA" id="ARBA00004123"/>
    </source>
</evidence>
<evidence type="ECO:0000256" key="11">
    <source>
        <dbReference type="ARBA" id="ARBA00022803"/>
    </source>
</evidence>
<keyword evidence="8" id="KW-0597">Phosphoprotein</keyword>
<keyword evidence="16 18" id="KW-0413">Isomerase</keyword>
<comment type="catalytic activity">
    <reaction evidence="1 18">
        <text>[protein]-peptidylproline (omega=180) = [protein]-peptidylproline (omega=0)</text>
        <dbReference type="Rhea" id="RHEA:16237"/>
        <dbReference type="Rhea" id="RHEA-COMP:10747"/>
        <dbReference type="Rhea" id="RHEA-COMP:10748"/>
        <dbReference type="ChEBI" id="CHEBI:83833"/>
        <dbReference type="ChEBI" id="CHEBI:83834"/>
        <dbReference type="EC" id="5.2.1.8"/>
    </reaction>
</comment>
<evidence type="ECO:0000256" key="1">
    <source>
        <dbReference type="ARBA" id="ARBA00000971"/>
    </source>
</evidence>
<dbReference type="SUPFAM" id="SSF48452">
    <property type="entry name" value="TPR-like"/>
    <property type="match status" value="1"/>
</dbReference>
<dbReference type="Pfam" id="PF00254">
    <property type="entry name" value="FKBP_C"/>
    <property type="match status" value="1"/>
</dbReference>
<dbReference type="EC" id="5.2.1.8" evidence="18"/>
<evidence type="ECO:0000313" key="23">
    <source>
        <dbReference type="Proteomes" id="UP000054408"/>
    </source>
</evidence>
<keyword evidence="7" id="KW-0963">Cytoplasm</keyword>
<dbReference type="GO" id="GO:0003755">
    <property type="term" value="F:peptidyl-prolyl cis-trans isomerase activity"/>
    <property type="evidence" value="ECO:0007669"/>
    <property type="project" value="UniProtKB-KW"/>
</dbReference>
<dbReference type="InterPro" id="IPR011990">
    <property type="entry name" value="TPR-like_helical_dom_sf"/>
</dbReference>
<evidence type="ECO:0000256" key="9">
    <source>
        <dbReference type="ARBA" id="ARBA00022701"/>
    </source>
</evidence>
<name>A0A0L0DU23_THETB</name>
<organism evidence="22 23">
    <name type="scientific">Thecamonas trahens ATCC 50062</name>
    <dbReference type="NCBI Taxonomy" id="461836"/>
    <lineage>
        <taxon>Eukaryota</taxon>
        <taxon>Apusozoa</taxon>
        <taxon>Apusomonadida</taxon>
        <taxon>Apusomonadidae</taxon>
        <taxon>Thecamonas</taxon>
    </lineage>
</organism>
<dbReference type="PANTHER" id="PTHR46512">
    <property type="entry name" value="PEPTIDYLPROLYL ISOMERASE"/>
    <property type="match status" value="1"/>
</dbReference>
<dbReference type="InterPro" id="IPR050754">
    <property type="entry name" value="FKBP4/5/8-like"/>
</dbReference>
<keyword evidence="13 18" id="KW-0697">Rotamase</keyword>
<keyword evidence="9" id="KW-0493">Microtubule</keyword>
<keyword evidence="14" id="KW-0496">Mitochondrion</keyword>
<evidence type="ECO:0000313" key="22">
    <source>
        <dbReference type="EMBL" id="KNC55755.1"/>
    </source>
</evidence>
<dbReference type="EMBL" id="GL349503">
    <property type="protein sequence ID" value="KNC55755.1"/>
    <property type="molecule type" value="Genomic_DNA"/>
</dbReference>
<dbReference type="OrthoDB" id="1902587at2759"/>
<dbReference type="Proteomes" id="UP000054408">
    <property type="component" value="Unassembled WGS sequence"/>
</dbReference>
<dbReference type="RefSeq" id="XP_013752916.1">
    <property type="nucleotide sequence ID" value="XM_013897462.1"/>
</dbReference>
<dbReference type="Gene3D" id="1.25.40.10">
    <property type="entry name" value="Tetratricopeptide repeat domain"/>
    <property type="match status" value="1"/>
</dbReference>
<dbReference type="eggNOG" id="KOG0543">
    <property type="taxonomic scope" value="Eukaryota"/>
</dbReference>
<keyword evidence="15" id="KW-0206">Cytoskeleton</keyword>
<evidence type="ECO:0000259" key="21">
    <source>
        <dbReference type="PROSITE" id="PS50059"/>
    </source>
</evidence>
<dbReference type="AlphaFoldDB" id="A0A0L0DU23"/>
<evidence type="ECO:0000256" key="15">
    <source>
        <dbReference type="ARBA" id="ARBA00023212"/>
    </source>
</evidence>
<evidence type="ECO:0000256" key="8">
    <source>
        <dbReference type="ARBA" id="ARBA00022553"/>
    </source>
</evidence>
<dbReference type="GO" id="GO:0005829">
    <property type="term" value="C:cytosol"/>
    <property type="evidence" value="ECO:0007669"/>
    <property type="project" value="UniProtKB-SubCell"/>
</dbReference>
<evidence type="ECO:0000256" key="17">
    <source>
        <dbReference type="ARBA" id="ARBA00023242"/>
    </source>
</evidence>
<keyword evidence="12" id="KW-0007">Acetylation</keyword>
<dbReference type="InterPro" id="IPR046357">
    <property type="entry name" value="PPIase_dom_sf"/>
</dbReference>
<dbReference type="GO" id="GO:0005739">
    <property type="term" value="C:mitochondrion"/>
    <property type="evidence" value="ECO:0007669"/>
    <property type="project" value="UniProtKB-SubCell"/>
</dbReference>
<feature type="region of interest" description="Disordered" evidence="20">
    <location>
        <begin position="410"/>
        <end position="436"/>
    </location>
</feature>
<evidence type="ECO:0000256" key="7">
    <source>
        <dbReference type="ARBA" id="ARBA00022490"/>
    </source>
</evidence>
<evidence type="ECO:0000256" key="5">
    <source>
        <dbReference type="ARBA" id="ARBA00004514"/>
    </source>
</evidence>
<accession>A0A0L0DU23</accession>
<evidence type="ECO:0000256" key="14">
    <source>
        <dbReference type="ARBA" id="ARBA00023128"/>
    </source>
</evidence>
<evidence type="ECO:0000256" key="19">
    <source>
        <dbReference type="PROSITE-ProRule" id="PRU00339"/>
    </source>
</evidence>
<dbReference type="GO" id="GO:0005874">
    <property type="term" value="C:microtubule"/>
    <property type="evidence" value="ECO:0007669"/>
    <property type="project" value="UniProtKB-KW"/>
</dbReference>
<dbReference type="STRING" id="461836.A0A0L0DU23"/>
<feature type="repeat" description="TPR" evidence="19">
    <location>
        <begin position="479"/>
        <end position="512"/>
    </location>
</feature>
<proteinExistence type="predicted"/>
<evidence type="ECO:0000256" key="20">
    <source>
        <dbReference type="SAM" id="MobiDB-lite"/>
    </source>
</evidence>
<dbReference type="FunFam" id="3.10.50.40:FF:000025">
    <property type="entry name" value="Peptidylprolyl isomerase"/>
    <property type="match status" value="1"/>
</dbReference>
<evidence type="ECO:0000256" key="13">
    <source>
        <dbReference type="ARBA" id="ARBA00023110"/>
    </source>
</evidence>
<dbReference type="InterPro" id="IPR019734">
    <property type="entry name" value="TPR_rpt"/>
</dbReference>
<keyword evidence="10" id="KW-0677">Repeat</keyword>
<evidence type="ECO:0000256" key="10">
    <source>
        <dbReference type="ARBA" id="ARBA00022737"/>
    </source>
</evidence>
<evidence type="ECO:0000256" key="16">
    <source>
        <dbReference type="ARBA" id="ARBA00023235"/>
    </source>
</evidence>
<evidence type="ECO:0000256" key="3">
    <source>
        <dbReference type="ARBA" id="ARBA00004173"/>
    </source>
</evidence>
<dbReference type="PANTHER" id="PTHR46512:SF9">
    <property type="entry name" value="PEPTIDYLPROLYL ISOMERASE"/>
    <property type="match status" value="1"/>
</dbReference>
<dbReference type="GO" id="GO:0005634">
    <property type="term" value="C:nucleus"/>
    <property type="evidence" value="ECO:0007669"/>
    <property type="project" value="UniProtKB-SubCell"/>
</dbReference>
<dbReference type="PROSITE" id="PS50005">
    <property type="entry name" value="TPR"/>
    <property type="match status" value="1"/>
</dbReference>
<keyword evidence="6" id="KW-0488">Methylation</keyword>